<dbReference type="Gene3D" id="3.50.50.60">
    <property type="entry name" value="FAD/NAD(P)-binding domain"/>
    <property type="match status" value="1"/>
</dbReference>
<dbReference type="KEGG" id="npi:G7071_04420"/>
<keyword evidence="2" id="KW-1185">Reference proteome</keyword>
<accession>A0A6G7YDA7</accession>
<protein>
    <submittedName>
        <fullName evidence="1">NAD(P)-binding protein</fullName>
    </submittedName>
</protein>
<evidence type="ECO:0000313" key="2">
    <source>
        <dbReference type="Proteomes" id="UP000502035"/>
    </source>
</evidence>
<dbReference type="Proteomes" id="UP000502035">
    <property type="component" value="Chromosome"/>
</dbReference>
<reference evidence="1 2" key="1">
    <citation type="submission" date="2020-03" db="EMBL/GenBank/DDBJ databases">
        <title>Nocardioides sp. nov., isolated from fish.</title>
        <authorList>
            <person name="Hyun D.-W."/>
            <person name="Bae J.-W."/>
        </authorList>
    </citation>
    <scope>NUCLEOTIDE SEQUENCE [LARGE SCALE GENOMIC DNA]</scope>
    <source>
        <strain evidence="1 2">HDW12A</strain>
    </source>
</reference>
<name>A0A6G7YDA7_9ACTN</name>
<organism evidence="1 2">
    <name type="scientific">Nocardioides piscis</name>
    <dbReference type="NCBI Taxonomy" id="2714938"/>
    <lineage>
        <taxon>Bacteria</taxon>
        <taxon>Bacillati</taxon>
        <taxon>Actinomycetota</taxon>
        <taxon>Actinomycetes</taxon>
        <taxon>Propionibacteriales</taxon>
        <taxon>Nocardioidaceae</taxon>
        <taxon>Nocardioides</taxon>
    </lineage>
</organism>
<dbReference type="SUPFAM" id="SSF51905">
    <property type="entry name" value="FAD/NAD(P)-binding domain"/>
    <property type="match status" value="1"/>
</dbReference>
<dbReference type="Pfam" id="PF13450">
    <property type="entry name" value="NAD_binding_8"/>
    <property type="match status" value="1"/>
</dbReference>
<evidence type="ECO:0000313" key="1">
    <source>
        <dbReference type="EMBL" id="QIK74785.1"/>
    </source>
</evidence>
<proteinExistence type="predicted"/>
<dbReference type="AlphaFoldDB" id="A0A6G7YDA7"/>
<sequence>MTRRLDVDYLVVGAGAMGMAFTDALIDHSDARVLLVDRRHGAGGHWLEAYPFVRLHQASAFYGVASTLLGGGALQESGPEQGLQERAAQGEITSYYARMLDRMLQSGQVEFAANSDFDDKHRVVSRISGEAVDVPATCRIVNAHYLAPSIPAEKPPPFEVLDGAHVVPVNDLARLEEAPSEYVVVGSGKTATDACIWLLAHGVDPDAICWVRPRDPWMFNRARVQPDPEIFLGLAADIMQAGAEASSLDDLFLRMEDAGVMLRIDRSVTPTMAKTPTLATWELEQLRTLENVVRRGHVVAVDRGKLTFADGAVAVADDAVIVHCAADGLKYPPLVPVWRPEDITLQPIRAGFPCFGAALIGYVEATRSEDDEKNRLCPPSPYGDTMAGWARMTVLGTRATMSFSAEPDIKEWADGVALNPARLPPDHPQSAALTDARQRLSTHTRSALERLAQLSVG</sequence>
<dbReference type="EMBL" id="CP049866">
    <property type="protein sequence ID" value="QIK74785.1"/>
    <property type="molecule type" value="Genomic_DNA"/>
</dbReference>
<dbReference type="RefSeq" id="WP_166315382.1">
    <property type="nucleotide sequence ID" value="NZ_CP049866.1"/>
</dbReference>
<dbReference type="InterPro" id="IPR036188">
    <property type="entry name" value="FAD/NAD-bd_sf"/>
</dbReference>
<gene>
    <name evidence="1" type="ORF">G7071_04420</name>
</gene>